<evidence type="ECO:0000256" key="14">
    <source>
        <dbReference type="ARBA" id="ARBA00023069"/>
    </source>
</evidence>
<comment type="caution">
    <text evidence="32">The sequence shown here is derived from an EMBL/GenBank/DDBJ whole genome shotgun (WGS) entry which is preliminary data.</text>
</comment>
<dbReference type="InterPro" id="IPR026983">
    <property type="entry name" value="DHC"/>
</dbReference>
<dbReference type="InterPro" id="IPR042222">
    <property type="entry name" value="Dynein_2_N"/>
</dbReference>
<dbReference type="PANTHER" id="PTHR45703:SF22">
    <property type="entry name" value="DYNEIN CYTOPLASMIC 2 HEAVY CHAIN 1"/>
    <property type="match status" value="1"/>
</dbReference>
<evidence type="ECO:0000256" key="7">
    <source>
        <dbReference type="ARBA" id="ARBA00022490"/>
    </source>
</evidence>
<evidence type="ECO:0000313" key="32">
    <source>
        <dbReference type="EMBL" id="KAJ3254169.1"/>
    </source>
</evidence>
<feature type="coiled-coil region" evidence="20">
    <location>
        <begin position="2928"/>
        <end position="3004"/>
    </location>
</feature>
<dbReference type="GO" id="GO:0045505">
    <property type="term" value="F:dynein intermediate chain binding"/>
    <property type="evidence" value="ECO:0007669"/>
    <property type="project" value="InterPro"/>
</dbReference>
<dbReference type="Gene3D" id="6.10.140.1060">
    <property type="match status" value="1"/>
</dbReference>
<dbReference type="InterPro" id="IPR042219">
    <property type="entry name" value="AAA_lid_11_sf"/>
</dbReference>
<feature type="domain" description="Dynein heavy chain AAA lid" evidence="28">
    <location>
        <begin position="3675"/>
        <end position="3813"/>
    </location>
</feature>
<dbReference type="Gene3D" id="1.20.58.1120">
    <property type="match status" value="1"/>
</dbReference>
<feature type="domain" description="Dynein heavy chain linker" evidence="23">
    <location>
        <begin position="992"/>
        <end position="1380"/>
    </location>
</feature>
<keyword evidence="7" id="KW-0963">Cytoplasm</keyword>
<dbReference type="Pfam" id="PF03028">
    <property type="entry name" value="Dynein_heavy"/>
    <property type="match status" value="1"/>
</dbReference>
<keyword evidence="33" id="KW-1185">Reference proteome</keyword>
<dbReference type="Pfam" id="PF18199">
    <property type="entry name" value="Dynein_C"/>
    <property type="match status" value="1"/>
</dbReference>
<dbReference type="InterPro" id="IPR041228">
    <property type="entry name" value="Dynein_C"/>
</dbReference>
<sequence length="4114" mass="471289">MEAKPLIKKLVQVQLSQYNADLENNALKIENTFHQDLVCMMLTKLKPVSINRDNFDLLRFVPISSNPINELYQSIHSIFTPMLQKGKINTKIQGILSDLEANLKQTLKQDLIKIDTINDEYLYWESEYLSNSGEAKIRAEFFKDLVSKLQFYDRISTMNDLTDAVDELYEIMDEIWRQHEHSPFPQQRLGNLFEIISNQIHSFILNHPIHELQDYVLAKQLIESLFGIFDTLTSKIWPNTLANRWEGEPFTSVHLSMLLTRINQIIDLISTNELLMQLNLDYKNTFDKNENLLILSNQKFNEIIHLYDTTTLQVKEKAISNLQKILSNLQNQPNQLKKEFQKYKALIEKPSVSVRLESEMQNFLAHSINWLKKISQSFADKKTEYNLTPVIGNIIWARQTINRINETESILSFMENNQFTTLSNSLLNELKHYEQEQFDSWKANLGGNHSFGQLMELDLQSGKLVVNYKDYLVSLVRETRQLQAMGFKIPTEILKLNENAKRFYRYSLILKQISNFYNTIDQQMLPSQQSMLLLHALEFEKIVKKSIDWTNIQEIDNFVSKIQQQSNLLTTENTKLKKFHSIIMDHIKTLLGTDLVKNQHVWKEILNSIRQILNTVQEKTKPELTLSWRNHIDYQLYKALEAQYQIGLETLHERLPEIKVDLIYKSQKLQFRPSFEEIKAKYYREMKKFINLPTSFKPLGESKIFKFMVQRNSGCLISVYKKADALFNNLIKVIDVFKDWVILGSIDLDEFLKENITEISEYETNFRLLKQKGKDSELLPANIQVDCISISTVPVKSTIDDHLQKLFDGLLNTLKSSIMEHLKIVEQFSTMAMDILLQRPQTMQEIGTANQVHQELSKNKLAIQTHFEQIEAKNKVLKTVAGTGVDYSIQKTKWSKLELMLESHELMIKEQVDLLRGRIDSRIASYLSDLEKFSARWNQLKPKAESEPKASLSFIVEKQTEFKELLNSKEEIHQDCIYFGIEQPEFSELAVLQSSIDSSFELWTLVNQFNDSLSEYKQHDWISFRGKTHLFDEFLNEWSEKLHQKNEIVFVLKQVNNLKTISPLLKYLRGDNWMSEHWGELFRLISIKTNLADLLFGHLLDVGDNVQKNLNQIIELNSRANGEISIREALQELDIWGASSVFSLLPHMENVSLIKEWKETLTQIGDNQSLLSSLKDSPYFKNFSDKIIIWEQKLAECDEYLHKLNNIQRKWVYLEPIFSKGALPSEQARFSRIDEDFRSIMQSIKSDPRIVSITTFPNIKSILNTLQDQLDRCQKALNEFLEEKRSKFARFYFLGDDDLLEILGQAQNPQIIQTHLKKLFAGVHSVEFDADSRHIVAMKSLHGEVVPLKTPVLITDRVEMYLQDFAMEMARTLEILLDECLKEGNIFKYPTQIVGLAEYLQFTANVERVLQSGGDFSPLLKSLTIQLEKYTTYDSKTIEDKTEKTITELKIKSLILDIIHFIDVVGQMRNVTSVEAWSWRKQLRFYLNKDKKCVIRMHDAEFRYSYEYQGIPPKLVHTPLTDKCYLTLTQAMASGFGGNPFGPAGTGKTESVKALGVLFGRQVLVFNCDEGIDYKSMARIFVGLVKCGAWGCFDEFNRLEEAVLSAVSQQIQVIQNALKKQEKNVVLLGKSIDLDPNSGIFVTLNPAGKGYGGRQRLPDNLKQLFRSVAMTHPNYDLIAEVILLSEGFKSGKLLGSKVVSIFSLSKQFLTTQQHYDWGLRPLKAVLSLAGNLIHEEKKKNKEINESMVIVKALCASIISKLTFSDTQRFNLLLKDLFPDIQMEDIIYEQLDTALREAYKELDLIYLESQAEKVFQLYEACRQRMGVVLVGPSGSGKTTIWKLLEKAWSKMGQKLIVHKSNPKAIDRQMLLGHMDIDTREWSDGVLTFASRQAVKENLDTHSWIICDGDIDPEWVESLNSVLDDNRLLTMPNGERIQFGPNVNFMFETHNLTFASPATVSRMGMIYLSDETLDSKILTESWLNKRPENVQSMLKTWIDQYLFQSIEWLRKNCEFVVETTKAGLIMNGLSHVQNAKDNLSFLYGLVRGLGSNLLLEQRQKFAQELFNWGNETVPDPKKILDYYVNQKGNLELYQREDPEGLHINQMNDLDSLPVVETVDIKRAIDIIMPWLKDGSPFLIVGPEGAGKYTTLRHCFSKLKSTNVAIIHCSSQTKSVQVLQRLYQSCVAATTTNGRVLRPKDAEKLILYLKDINLPSPDKYDTVELVQFLQQLLTYKGFFDSSLEWISIENIQIVASMNPSSAVGRNKLSTRFTSTVRLCYISYTDRDQLQSIYKIFLGPIIEHCSPNHRVWSVPKNISKLASTIVNIYEQTVQKFTVDMYSHYTFTPRDISRILLSLVRYVYSGNDEKEIIDILAYEAQRLFQDRLVGAEARQKFQSSLYSILRTDWNYEGSLSGYVYSKSVKTASTMNLSLGTALVKKSLDECREQLQSELHGYERDVQDLDLQLFPEMLEQITRIERILGQAGGSVLLAGRPGIAYNKLVTFVSYSYNYKLVYPKVSPMYTLKLFLADIKQALQIAGVQAEDVTFMIEDFQLVHPSFLEIINSLLSGSEVGGIYTQEELDAISNQLKDSFSQESFRGTMYEYFVSRIRKYLHIALIFDSASSDFVNNCEANPALYTRCQMLWTEYWSGETMNVMIKNTFDKSTALKDIPEKEIIGRELLAIHQSCVEKGATSKHFVEYLAMYDQVYKSKKDTMQKKQNYLHGGLKKLQEAAAFVDKLSKDAKQQQKELAIKQSEADQALKQITESMIEASEQKKEMESLSETLREEESKMLVRKQAVEKELSEVEPVIRAAKAAVGEIRSESLSEIRSLRAPPPAIRDVLEAVLRLMGILDMSWNSMKGFLGQRTVKDEIMNFDVRSITKQTRDAVSQLIAKNQASFEEATIKRASVAAAPLAMWVKANIQYAAVVEKVAPLENDLKRLTNTLEESRARVAKLKEGLDLVDRKVEALREDFGSKTREAESLRAGLERAMEIMTRAQGLLEKLSGEGKRWNIQFQELETHLKQLPRNAMLSAAFIVYLAGASEDQRQSAIEKWSMITNLSEPFDFRSVMSSESEQLIWKTEGLPADNLSIENAIIILSCKTTPLLIDPSGQSIEWLKAHLKEKKPEVVNQSDDNFLRSLELAVRFGKTLIVQEVSKIEPVLVPLIRKSLLKQGPRFMVEIGEKSIDYNEEFKLILVTRRSTFTLATSVRGFVNDINFTITRAGLAGKLLGLTLKHERPELELQKVELLRKEEELKIHLTELEDTLLKELANAEGNILENQGLIKSLNEAKEKSTIIGSSLTESRALQRDLDLEREKYAAISVHGSSLYFVINELFKLNNMYQFSLATFLRIFNQSLSMEKADNNVEMRNKLLQVSLEKLVFNYVSRSIFKADRHMFALFLLHELHPTMFEQNEWELFTGQILTTESTDNADTPEWVPQDRKVHFLKLLNTLPALAGAMNFNSKDIWMKWMKDSSCETSIPKDRISPFQKLLVIQALRPDRLLTAMTIFCTAALNQDSLSPSSLNLKLLLENETIASEPILFIITPGADPSQDIRDFAISEIGADKFHEVSMGQGQGDTAIQLIRSAMHDGEWVYLQNIHLVIGWVSQLEKELASAKPHPKFRLWLTSESHPKFPASLSESCLKITVEAPPGLKKNLKRIYDNWSPEFIANGSYIRSQALFALAWFHAVIQERRNYIPQGWNKFYEFSAADLRSCADILHTMFSSGETIQWEIVHGLVKSAIYGGRIDDEQDALKLETYLAQIFNNELFPPDGKTGAQKFCKLFVLPKSTDHTSYKQIINELPELDNVLTLGLPANIDRTLQNNTSQEIISKLQLLKRHAVHAQRFNKERWTLQILPLLQLWKKLNTGTDLLQKKVAPQANVDPIIAFFDLELTNALKLVQMIHVHLGDISKILRGTALLSNEVQQIGTSLVNGETPKLWLDAWEGPETVHLFIENVVIKCTAVGAYRDKALSGTFFSSPIQLGQLFNPVTFLNAQRQLTSRKLRQPMDTLKLISTWRGEQGNSLYNITVENLLIQGCTFDGTNLLEAGPNDPIFATVPSFQLAWVPEESVKMAVKMNIPVYVTPNREKAVTNLCVPYLESPSQWILAGVAFFLSTE</sequence>
<dbReference type="GO" id="GO:0007018">
    <property type="term" value="P:microtubule-based movement"/>
    <property type="evidence" value="ECO:0007669"/>
    <property type="project" value="InterPro"/>
</dbReference>
<dbReference type="GO" id="GO:0005524">
    <property type="term" value="F:ATP binding"/>
    <property type="evidence" value="ECO:0007669"/>
    <property type="project" value="UniProtKB-KW"/>
</dbReference>
<dbReference type="Pfam" id="PF08385">
    <property type="entry name" value="DHC_N1"/>
    <property type="match status" value="1"/>
</dbReference>
<evidence type="ECO:0000256" key="19">
    <source>
        <dbReference type="ARBA" id="ARBA00023902"/>
    </source>
</evidence>
<evidence type="ECO:0000256" key="6">
    <source>
        <dbReference type="ARBA" id="ARBA00022475"/>
    </source>
</evidence>
<dbReference type="Gene3D" id="1.20.140.100">
    <property type="entry name" value="Dynein heavy chain, N-terminal domain 2"/>
    <property type="match status" value="1"/>
</dbReference>
<dbReference type="Proteomes" id="UP001210925">
    <property type="component" value="Unassembled WGS sequence"/>
</dbReference>
<dbReference type="FunFam" id="3.40.50.300:FF:000598">
    <property type="entry name" value="Dynein cytoplasmic 2 heavy chain 1"/>
    <property type="match status" value="1"/>
</dbReference>
<protein>
    <recommendedName>
        <fullName evidence="19">Cytoplasmic dynein 2 heavy chain 1</fullName>
    </recommendedName>
    <alternativeName>
        <fullName evidence="4">Dynein heavy chain, cytoplasmic</fullName>
    </alternativeName>
</protein>
<dbReference type="GO" id="GO:0060170">
    <property type="term" value="C:ciliary membrane"/>
    <property type="evidence" value="ECO:0007669"/>
    <property type="project" value="UniProtKB-SubCell"/>
</dbReference>
<dbReference type="GO" id="GO:0051959">
    <property type="term" value="F:dynein light intermediate chain binding"/>
    <property type="evidence" value="ECO:0007669"/>
    <property type="project" value="InterPro"/>
</dbReference>
<name>A0AAD5UCK1_9FUNG</name>
<dbReference type="InterPro" id="IPR027417">
    <property type="entry name" value="P-loop_NTPase"/>
</dbReference>
<dbReference type="Gene3D" id="1.20.920.20">
    <property type="match status" value="1"/>
</dbReference>
<feature type="domain" description="Dynein heavy chain AAA module D4" evidence="26">
    <location>
        <begin position="2459"/>
        <end position="2684"/>
    </location>
</feature>
<keyword evidence="9" id="KW-0547">Nucleotide-binding</keyword>
<dbReference type="Gene3D" id="3.20.180.20">
    <property type="entry name" value="Dynein heavy chain, N-terminal domain 2"/>
    <property type="match status" value="1"/>
</dbReference>
<dbReference type="Pfam" id="PF22597">
    <property type="entry name" value="DYN_lid"/>
    <property type="match status" value="1"/>
</dbReference>
<keyword evidence="18" id="KW-0966">Cell projection</keyword>
<evidence type="ECO:0000256" key="12">
    <source>
        <dbReference type="ARBA" id="ARBA00023017"/>
    </source>
</evidence>
<evidence type="ECO:0000256" key="8">
    <source>
        <dbReference type="ARBA" id="ARBA00022701"/>
    </source>
</evidence>
<dbReference type="Pfam" id="PF12777">
    <property type="entry name" value="MT"/>
    <property type="match status" value="1"/>
</dbReference>
<dbReference type="Pfam" id="PF12780">
    <property type="entry name" value="AAA_8"/>
    <property type="match status" value="1"/>
</dbReference>
<keyword evidence="12" id="KW-0243">Dynein</keyword>
<dbReference type="FunFam" id="1.10.8.710:FF:000001">
    <property type="entry name" value="Dynein axonemal heavy chain 2"/>
    <property type="match status" value="1"/>
</dbReference>
<keyword evidence="17" id="KW-0206">Cytoskeleton</keyword>
<feature type="domain" description="Dynein heavy chain ATP-binding dynein motor region" evidence="27">
    <location>
        <begin position="3076"/>
        <end position="3294"/>
    </location>
</feature>
<feature type="domain" description="Dynein 2 heavy chain 1 cytoplasmic ATPase lid" evidence="31">
    <location>
        <begin position="2309"/>
        <end position="2388"/>
    </location>
</feature>
<dbReference type="FunFam" id="3.40.50.300:FF:000706">
    <property type="entry name" value="Cytoplasmic dynein 2 heavy chain 1"/>
    <property type="match status" value="1"/>
</dbReference>
<comment type="similarity">
    <text evidence="3">Belongs to the dynein heavy chain family.</text>
</comment>
<dbReference type="Pfam" id="PF08393">
    <property type="entry name" value="DHC_N2"/>
    <property type="match status" value="1"/>
</dbReference>
<dbReference type="Pfam" id="PF18198">
    <property type="entry name" value="AAA_lid_11"/>
    <property type="match status" value="1"/>
</dbReference>
<evidence type="ECO:0000256" key="13">
    <source>
        <dbReference type="ARBA" id="ARBA00023054"/>
    </source>
</evidence>
<evidence type="ECO:0000256" key="2">
    <source>
        <dbReference type="ARBA" id="ARBA00004522"/>
    </source>
</evidence>
<dbReference type="Pfam" id="PF12781">
    <property type="entry name" value="AAA_9"/>
    <property type="match status" value="1"/>
</dbReference>
<gene>
    <name evidence="32" type="primary">DYNC2H1</name>
    <name evidence="32" type="ORF">HK103_007490</name>
</gene>
<dbReference type="InterPro" id="IPR013602">
    <property type="entry name" value="Dynein_heavy_linker"/>
</dbReference>
<evidence type="ECO:0000256" key="15">
    <source>
        <dbReference type="ARBA" id="ARBA00023136"/>
    </source>
</evidence>
<evidence type="ECO:0000259" key="26">
    <source>
        <dbReference type="Pfam" id="PF12780"/>
    </source>
</evidence>
<evidence type="ECO:0000259" key="27">
    <source>
        <dbReference type="Pfam" id="PF12781"/>
    </source>
</evidence>
<evidence type="ECO:0000259" key="29">
    <source>
        <dbReference type="Pfam" id="PF18199"/>
    </source>
</evidence>
<dbReference type="FunFam" id="3.20.180.20:FF:000002">
    <property type="entry name" value="Cytoplasmic dynein heavy chain 1"/>
    <property type="match status" value="1"/>
</dbReference>
<evidence type="ECO:0000259" key="28">
    <source>
        <dbReference type="Pfam" id="PF18198"/>
    </source>
</evidence>
<evidence type="ECO:0000259" key="21">
    <source>
        <dbReference type="Pfam" id="PF03028"/>
    </source>
</evidence>
<dbReference type="GO" id="GO:0030286">
    <property type="term" value="C:dynein complex"/>
    <property type="evidence" value="ECO:0007669"/>
    <property type="project" value="UniProtKB-KW"/>
</dbReference>
<feature type="domain" description="Dynein heavy chain C-terminal" evidence="29">
    <location>
        <begin position="3821"/>
        <end position="4111"/>
    </location>
</feature>
<keyword evidence="6" id="KW-1003">Cell membrane</keyword>
<dbReference type="FunFam" id="1.20.920.20:FF:000002">
    <property type="entry name" value="Cytoplasmic dynein 1 heavy chain"/>
    <property type="match status" value="1"/>
</dbReference>
<dbReference type="GO" id="GO:0060271">
    <property type="term" value="P:cilium assembly"/>
    <property type="evidence" value="ECO:0007669"/>
    <property type="project" value="UniProtKB-ARBA"/>
</dbReference>
<dbReference type="FunFam" id="3.40.50.300:FF:000071">
    <property type="entry name" value="Cytoplasmic dynein heavy chain 1"/>
    <property type="match status" value="1"/>
</dbReference>
<dbReference type="InterPro" id="IPR035706">
    <property type="entry name" value="AAA_9"/>
</dbReference>
<dbReference type="FunFam" id="3.40.50.300:FF:000320">
    <property type="entry name" value="Dynein, axonemal, heavy chain 5"/>
    <property type="match status" value="1"/>
</dbReference>
<dbReference type="InterPro" id="IPR043160">
    <property type="entry name" value="Dynein_C_barrel"/>
</dbReference>
<dbReference type="GO" id="GO:0008104">
    <property type="term" value="P:intracellular protein localization"/>
    <property type="evidence" value="ECO:0007669"/>
    <property type="project" value="UniProtKB-ARBA"/>
</dbReference>
<keyword evidence="11" id="KW-0067">ATP-binding</keyword>
<dbReference type="InterPro" id="IPR049400">
    <property type="entry name" value="DYNC2H1_AAA_dom"/>
</dbReference>
<feature type="domain" description="Dynein heavy chain coiled coil stalk" evidence="25">
    <location>
        <begin position="2719"/>
        <end position="3050"/>
    </location>
</feature>
<dbReference type="Gene3D" id="1.20.1270.280">
    <property type="match status" value="1"/>
</dbReference>
<feature type="domain" description="Dynein heavy chain hydrolytic ATP-binding dynein motor region" evidence="24">
    <location>
        <begin position="1504"/>
        <end position="1837"/>
    </location>
</feature>
<evidence type="ECO:0000259" key="23">
    <source>
        <dbReference type="Pfam" id="PF08393"/>
    </source>
</evidence>
<keyword evidence="16" id="KW-0505">Motor protein</keyword>
<keyword evidence="8" id="KW-0493">Microtubule</keyword>
<keyword evidence="13 20" id="KW-0175">Coiled coil</keyword>
<evidence type="ECO:0000256" key="9">
    <source>
        <dbReference type="ARBA" id="ARBA00022741"/>
    </source>
</evidence>
<evidence type="ECO:0000259" key="24">
    <source>
        <dbReference type="Pfam" id="PF12774"/>
    </source>
</evidence>
<dbReference type="InterPro" id="IPR013594">
    <property type="entry name" value="Dynein_heavy_tail"/>
</dbReference>
<dbReference type="FunFam" id="1.10.8.720:FF:000003">
    <property type="entry name" value="Cytoplasmic dynein heavy chain 2"/>
    <property type="match status" value="1"/>
</dbReference>
<dbReference type="InterPro" id="IPR042228">
    <property type="entry name" value="Dynein_linker_3"/>
</dbReference>
<evidence type="ECO:0000259" key="31">
    <source>
        <dbReference type="Pfam" id="PF22597"/>
    </source>
</evidence>
<evidence type="ECO:0000256" key="3">
    <source>
        <dbReference type="ARBA" id="ARBA00008887"/>
    </source>
</evidence>
<dbReference type="Gene3D" id="3.40.50.300">
    <property type="entry name" value="P-loop containing nucleotide triphosphate hydrolases"/>
    <property type="match status" value="5"/>
</dbReference>
<evidence type="ECO:0000256" key="11">
    <source>
        <dbReference type="ARBA" id="ARBA00022840"/>
    </source>
</evidence>
<evidence type="ECO:0000256" key="5">
    <source>
        <dbReference type="ARBA" id="ARBA00022473"/>
    </source>
</evidence>
<dbReference type="InterPro" id="IPR024743">
    <property type="entry name" value="Dynein_HC_stalk"/>
</dbReference>
<dbReference type="Pfam" id="PF12774">
    <property type="entry name" value="AAA_6"/>
    <property type="match status" value="1"/>
</dbReference>
<feature type="coiled-coil region" evidence="20">
    <location>
        <begin position="312"/>
        <end position="339"/>
    </location>
</feature>
<evidence type="ECO:0000256" key="16">
    <source>
        <dbReference type="ARBA" id="ARBA00023175"/>
    </source>
</evidence>
<evidence type="ECO:0000256" key="10">
    <source>
        <dbReference type="ARBA" id="ARBA00022794"/>
    </source>
</evidence>
<dbReference type="FunFam" id="1.20.140.100:FF:000002">
    <property type="entry name" value="Cytoplasmic dynein heavy chain 1"/>
    <property type="match status" value="1"/>
</dbReference>
<dbReference type="EMBL" id="JADGKB010000091">
    <property type="protein sequence ID" value="KAJ3254169.1"/>
    <property type="molecule type" value="Genomic_DNA"/>
</dbReference>
<feature type="domain" description="Dynein heavy chain tail" evidence="22">
    <location>
        <begin position="134"/>
        <end position="551"/>
    </location>
</feature>
<organism evidence="32 33">
    <name type="scientific">Boothiomyces macroporosus</name>
    <dbReference type="NCBI Taxonomy" id="261099"/>
    <lineage>
        <taxon>Eukaryota</taxon>
        <taxon>Fungi</taxon>
        <taxon>Fungi incertae sedis</taxon>
        <taxon>Chytridiomycota</taxon>
        <taxon>Chytridiomycota incertae sedis</taxon>
        <taxon>Chytridiomycetes</taxon>
        <taxon>Rhizophydiales</taxon>
        <taxon>Terramycetaceae</taxon>
        <taxon>Boothiomyces</taxon>
    </lineage>
</organism>
<feature type="coiled-coil region" evidence="20">
    <location>
        <begin position="2435"/>
        <end position="2462"/>
    </location>
</feature>
<accession>A0AAD5UCK1</accession>
<dbReference type="Gene3D" id="1.10.8.710">
    <property type="match status" value="1"/>
</dbReference>
<keyword evidence="15" id="KW-0472">Membrane</keyword>
<dbReference type="SUPFAM" id="SSF52540">
    <property type="entry name" value="P-loop containing nucleoside triphosphate hydrolases"/>
    <property type="match status" value="4"/>
</dbReference>
<feature type="domain" description="Dynein heavy chain region D6 P-loop" evidence="21">
    <location>
        <begin position="3534"/>
        <end position="3643"/>
    </location>
</feature>
<feature type="domain" description="Cytoplasmic dynein 2 heavy chain 1 AAA+ ATPase" evidence="30">
    <location>
        <begin position="1972"/>
        <end position="2066"/>
    </location>
</feature>
<evidence type="ECO:0000256" key="1">
    <source>
        <dbReference type="ARBA" id="ARBA00004245"/>
    </source>
</evidence>
<dbReference type="InterPro" id="IPR043157">
    <property type="entry name" value="Dynein_AAA1S"/>
</dbReference>
<keyword evidence="5" id="KW-0217">Developmental protein</keyword>
<dbReference type="InterPro" id="IPR041658">
    <property type="entry name" value="AAA_lid_11"/>
</dbReference>
<evidence type="ECO:0000259" key="22">
    <source>
        <dbReference type="Pfam" id="PF08385"/>
    </source>
</evidence>
<evidence type="ECO:0000313" key="33">
    <source>
        <dbReference type="Proteomes" id="UP001210925"/>
    </source>
</evidence>
<dbReference type="Gene3D" id="1.10.8.720">
    <property type="entry name" value="Region D6 of dynein motor"/>
    <property type="match status" value="1"/>
</dbReference>
<dbReference type="Gene3D" id="3.10.490.20">
    <property type="match status" value="1"/>
</dbReference>
<evidence type="ECO:0000259" key="25">
    <source>
        <dbReference type="Pfam" id="PF12777"/>
    </source>
</evidence>
<dbReference type="PANTHER" id="PTHR45703">
    <property type="entry name" value="DYNEIN HEAVY CHAIN"/>
    <property type="match status" value="1"/>
</dbReference>
<feature type="coiled-coil region" evidence="20">
    <location>
        <begin position="2723"/>
        <end position="2788"/>
    </location>
</feature>
<dbReference type="GO" id="GO:0008569">
    <property type="term" value="F:minus-end-directed microtubule motor activity"/>
    <property type="evidence" value="ECO:0007669"/>
    <property type="project" value="InterPro"/>
</dbReference>
<evidence type="ECO:0000256" key="20">
    <source>
        <dbReference type="SAM" id="Coils"/>
    </source>
</evidence>
<dbReference type="Gene3D" id="1.10.8.1220">
    <property type="match status" value="1"/>
</dbReference>
<dbReference type="Pfam" id="PF12775">
    <property type="entry name" value="AAA_7"/>
    <property type="match status" value="1"/>
</dbReference>
<dbReference type="InterPro" id="IPR004273">
    <property type="entry name" value="Dynein_heavy_D6_P-loop"/>
</dbReference>
<dbReference type="Gene3D" id="1.20.920.30">
    <property type="match status" value="1"/>
</dbReference>
<keyword evidence="14" id="KW-0969">Cilium</keyword>
<evidence type="ECO:0000256" key="18">
    <source>
        <dbReference type="ARBA" id="ARBA00023273"/>
    </source>
</evidence>
<dbReference type="InterPro" id="IPR024317">
    <property type="entry name" value="Dynein_heavy_chain_D4_dom"/>
</dbReference>
<evidence type="ECO:0000259" key="30">
    <source>
        <dbReference type="Pfam" id="PF21264"/>
    </source>
</evidence>
<dbReference type="GO" id="GO:0005874">
    <property type="term" value="C:microtubule"/>
    <property type="evidence" value="ECO:0007669"/>
    <property type="project" value="UniProtKB-KW"/>
</dbReference>
<comment type="subcellular location">
    <subcellularLocation>
        <location evidence="2">Cell projection</location>
        <location evidence="2">Cilium membrane</location>
        <topology evidence="2">Peripheral membrane protein</topology>
        <orientation evidence="2">Cytoplasmic side</orientation>
    </subcellularLocation>
    <subcellularLocation>
        <location evidence="1">Cytoplasm</location>
        <location evidence="1">Cytoskeleton</location>
    </subcellularLocation>
</comment>
<proteinExistence type="inferred from homology"/>
<evidence type="ECO:0000256" key="17">
    <source>
        <dbReference type="ARBA" id="ARBA00023212"/>
    </source>
</evidence>
<dbReference type="Pfam" id="PF21264">
    <property type="entry name" value="DYNC2H1_AAA_dom"/>
    <property type="match status" value="1"/>
</dbReference>
<dbReference type="InterPro" id="IPR035699">
    <property type="entry name" value="AAA_6"/>
</dbReference>
<keyword evidence="10" id="KW-0970">Cilium biogenesis/degradation</keyword>
<dbReference type="InterPro" id="IPR054354">
    <property type="entry name" value="DYNC2H1-like_lid"/>
</dbReference>
<reference evidence="32" key="1">
    <citation type="submission" date="2020-05" db="EMBL/GenBank/DDBJ databases">
        <title>Phylogenomic resolution of chytrid fungi.</title>
        <authorList>
            <person name="Stajich J.E."/>
            <person name="Amses K."/>
            <person name="Simmons R."/>
            <person name="Seto K."/>
            <person name="Myers J."/>
            <person name="Bonds A."/>
            <person name="Quandt C.A."/>
            <person name="Barry K."/>
            <person name="Liu P."/>
            <person name="Grigoriev I."/>
            <person name="Longcore J.E."/>
            <person name="James T.Y."/>
        </authorList>
    </citation>
    <scope>NUCLEOTIDE SEQUENCE</scope>
    <source>
        <strain evidence="32">PLAUS21</strain>
    </source>
</reference>
<evidence type="ECO:0000256" key="4">
    <source>
        <dbReference type="ARBA" id="ARBA00022197"/>
    </source>
</evidence>